<protein>
    <submittedName>
        <fullName evidence="6">RTA1 like protein</fullName>
    </submittedName>
</protein>
<organism evidence="6 7">
    <name type="scientific">Zopfia rhizophila CBS 207.26</name>
    <dbReference type="NCBI Taxonomy" id="1314779"/>
    <lineage>
        <taxon>Eukaryota</taxon>
        <taxon>Fungi</taxon>
        <taxon>Dikarya</taxon>
        <taxon>Ascomycota</taxon>
        <taxon>Pezizomycotina</taxon>
        <taxon>Dothideomycetes</taxon>
        <taxon>Dothideomycetes incertae sedis</taxon>
        <taxon>Zopfiaceae</taxon>
        <taxon>Zopfia</taxon>
    </lineage>
</organism>
<feature type="transmembrane region" description="Helical" evidence="5">
    <location>
        <begin position="200"/>
        <end position="217"/>
    </location>
</feature>
<feature type="transmembrane region" description="Helical" evidence="5">
    <location>
        <begin position="43"/>
        <end position="63"/>
    </location>
</feature>
<keyword evidence="3 5" id="KW-1133">Transmembrane helix</keyword>
<feature type="transmembrane region" description="Helical" evidence="5">
    <location>
        <begin position="75"/>
        <end position="102"/>
    </location>
</feature>
<feature type="transmembrane region" description="Helical" evidence="5">
    <location>
        <begin position="237"/>
        <end position="256"/>
    </location>
</feature>
<dbReference type="AlphaFoldDB" id="A0A6A6ETQ6"/>
<evidence type="ECO:0000256" key="3">
    <source>
        <dbReference type="ARBA" id="ARBA00022989"/>
    </source>
</evidence>
<dbReference type="GO" id="GO:0016020">
    <property type="term" value="C:membrane"/>
    <property type="evidence" value="ECO:0007669"/>
    <property type="project" value="UniProtKB-SubCell"/>
</dbReference>
<comment type="subcellular location">
    <subcellularLocation>
        <location evidence="1">Membrane</location>
        <topology evidence="1">Multi-pass membrane protein</topology>
    </subcellularLocation>
</comment>
<proteinExistence type="predicted"/>
<keyword evidence="7" id="KW-1185">Reference proteome</keyword>
<sequence length="275" mass="30931">MADQQPVEFKLWLYTPSLAGGIIGALVFALLTGLHTFNLVRNRTWFCIPFVIGGLFETIGYAARGAAANNMESKMPYIIQSILILLAPILFAASICMILGRLILRTNSGSLSIIRPQWVTRIFVAGDVLCFLMQSTGGGLLAKAKKQDDVDMGEHIILGGLVLQILMFGFFVVVAFKWHWRVDAKPTPEAKSGEVPWKKYIYLLYAASFCITIRNLCRCVEYGMGRDAYLLTHEWTLYVYDFTLMAITLLICLQWYDPNIKPRTKSTNVEIGPWS</sequence>
<feature type="transmembrane region" description="Helical" evidence="5">
    <location>
        <begin position="156"/>
        <end position="180"/>
    </location>
</feature>
<keyword evidence="4 5" id="KW-0472">Membrane</keyword>
<evidence type="ECO:0000313" key="7">
    <source>
        <dbReference type="Proteomes" id="UP000800200"/>
    </source>
</evidence>
<gene>
    <name evidence="6" type="ORF">K469DRAFT_650466</name>
</gene>
<accession>A0A6A6ETQ6</accession>
<dbReference type="PANTHER" id="PTHR31465">
    <property type="entry name" value="PROTEIN RTA1-RELATED"/>
    <property type="match status" value="1"/>
</dbReference>
<dbReference type="EMBL" id="ML994611">
    <property type="protein sequence ID" value="KAF2194575.1"/>
    <property type="molecule type" value="Genomic_DNA"/>
</dbReference>
<keyword evidence="2 5" id="KW-0812">Transmembrane</keyword>
<dbReference type="InterPro" id="IPR007568">
    <property type="entry name" value="RTA1"/>
</dbReference>
<evidence type="ECO:0000313" key="6">
    <source>
        <dbReference type="EMBL" id="KAF2194575.1"/>
    </source>
</evidence>
<dbReference type="OrthoDB" id="3358017at2759"/>
<dbReference type="Proteomes" id="UP000800200">
    <property type="component" value="Unassembled WGS sequence"/>
</dbReference>
<name>A0A6A6ETQ6_9PEZI</name>
<dbReference type="Pfam" id="PF04479">
    <property type="entry name" value="RTA1"/>
    <property type="match status" value="1"/>
</dbReference>
<reference evidence="6" key="1">
    <citation type="journal article" date="2020" name="Stud. Mycol.">
        <title>101 Dothideomycetes genomes: a test case for predicting lifestyles and emergence of pathogens.</title>
        <authorList>
            <person name="Haridas S."/>
            <person name="Albert R."/>
            <person name="Binder M."/>
            <person name="Bloem J."/>
            <person name="Labutti K."/>
            <person name="Salamov A."/>
            <person name="Andreopoulos B."/>
            <person name="Baker S."/>
            <person name="Barry K."/>
            <person name="Bills G."/>
            <person name="Bluhm B."/>
            <person name="Cannon C."/>
            <person name="Castanera R."/>
            <person name="Culley D."/>
            <person name="Daum C."/>
            <person name="Ezra D."/>
            <person name="Gonzalez J."/>
            <person name="Henrissat B."/>
            <person name="Kuo A."/>
            <person name="Liang C."/>
            <person name="Lipzen A."/>
            <person name="Lutzoni F."/>
            <person name="Magnuson J."/>
            <person name="Mondo S."/>
            <person name="Nolan M."/>
            <person name="Ohm R."/>
            <person name="Pangilinan J."/>
            <person name="Park H.-J."/>
            <person name="Ramirez L."/>
            <person name="Alfaro M."/>
            <person name="Sun H."/>
            <person name="Tritt A."/>
            <person name="Yoshinaga Y."/>
            <person name="Zwiers L.-H."/>
            <person name="Turgeon B."/>
            <person name="Goodwin S."/>
            <person name="Spatafora J."/>
            <person name="Crous P."/>
            <person name="Grigoriev I."/>
        </authorList>
    </citation>
    <scope>NUCLEOTIDE SEQUENCE</scope>
    <source>
        <strain evidence="6">CBS 207.26</strain>
    </source>
</reference>
<evidence type="ECO:0000256" key="2">
    <source>
        <dbReference type="ARBA" id="ARBA00022692"/>
    </source>
</evidence>
<feature type="transmembrane region" description="Helical" evidence="5">
    <location>
        <begin position="122"/>
        <end position="144"/>
    </location>
</feature>
<dbReference type="PANTHER" id="PTHR31465:SF35">
    <property type="entry name" value="RTA1 DOMAIN PROTEIN-RELATED"/>
    <property type="match status" value="1"/>
</dbReference>
<evidence type="ECO:0000256" key="5">
    <source>
        <dbReference type="SAM" id="Phobius"/>
    </source>
</evidence>
<evidence type="ECO:0000256" key="1">
    <source>
        <dbReference type="ARBA" id="ARBA00004141"/>
    </source>
</evidence>
<evidence type="ECO:0000256" key="4">
    <source>
        <dbReference type="ARBA" id="ARBA00023136"/>
    </source>
</evidence>
<feature type="transmembrane region" description="Helical" evidence="5">
    <location>
        <begin position="12"/>
        <end position="31"/>
    </location>
</feature>